<name>A0A3B7RA90_9BACT</name>
<dbReference type="OrthoDB" id="9768177at2"/>
<dbReference type="KEGG" id="hyh:D3Y59_11905"/>
<dbReference type="RefSeq" id="WP_119445254.1">
    <property type="nucleotide sequence ID" value="NZ_CP032317.1"/>
</dbReference>
<accession>A0A3B7RA90</accession>
<evidence type="ECO:0000313" key="1">
    <source>
        <dbReference type="EMBL" id="AYA37689.1"/>
    </source>
</evidence>
<keyword evidence="2" id="KW-1185">Reference proteome</keyword>
<gene>
    <name evidence="1" type="ORF">D3Y59_11905</name>
</gene>
<proteinExistence type="predicted"/>
<dbReference type="Proteomes" id="UP000262802">
    <property type="component" value="Chromosome"/>
</dbReference>
<dbReference type="EMBL" id="CP032317">
    <property type="protein sequence ID" value="AYA37689.1"/>
    <property type="molecule type" value="Genomic_DNA"/>
</dbReference>
<evidence type="ECO:0008006" key="3">
    <source>
        <dbReference type="Google" id="ProtNLM"/>
    </source>
</evidence>
<dbReference type="AlphaFoldDB" id="A0A3B7RA90"/>
<sequence>MHSVGTQAGYTYRNRYALEGSLRFDSGRVPHALPVSQSVVNPALQATWHAGNETFLATRGWLSQLDVWAGVGATSNLGRQYEQSYLRYSTPTANGYSDLRIINSSHTLQHDAGLRAAWRRWLTLEASVYQRRTTETPIKGLMSRNFPATEVTNQGLEASLSATWPGHKLTGRTTLAAAFQKNRFRVPENLLYRANEQQWLINGQPMSAFYGYRYLGPDAATGAPTYLSTANNSLAYEVLGSGLPRQLFNLTQEVAYGRWQLQLQADAMGGYQVYNQALHKLDSPDGFVFNGSRRMLMRWTPNNRSTDVPAANTSMLRTFSSYQLQPGDHARLTALILRYKAWSKAEREITVWAGGHNLLVLSRYRGFDPNVSSGGSAGTQAGLDLGAYPVPRTVVLGVQATL</sequence>
<organism evidence="1 2">
    <name type="scientific">Hymenobacter oligotrophus</name>
    <dbReference type="NCBI Taxonomy" id="2319843"/>
    <lineage>
        <taxon>Bacteria</taxon>
        <taxon>Pseudomonadati</taxon>
        <taxon>Bacteroidota</taxon>
        <taxon>Cytophagia</taxon>
        <taxon>Cytophagales</taxon>
        <taxon>Hymenobacteraceae</taxon>
        <taxon>Hymenobacter</taxon>
    </lineage>
</organism>
<protein>
    <recommendedName>
        <fullName evidence="3">TonB-dependent receptor</fullName>
    </recommendedName>
</protein>
<dbReference type="SUPFAM" id="SSF56935">
    <property type="entry name" value="Porins"/>
    <property type="match status" value="1"/>
</dbReference>
<reference evidence="1 2" key="1">
    <citation type="submission" date="2018-09" db="EMBL/GenBank/DDBJ databases">
        <title>Hymenobacter medium sp. nov., isolated from R2A medium.</title>
        <authorList>
            <person name="Yingchao G."/>
        </authorList>
    </citation>
    <scope>NUCLEOTIDE SEQUENCE [LARGE SCALE GENOMIC DNA]</scope>
    <source>
        <strain evidence="2">sh-6</strain>
    </source>
</reference>
<evidence type="ECO:0000313" key="2">
    <source>
        <dbReference type="Proteomes" id="UP000262802"/>
    </source>
</evidence>